<feature type="non-terminal residue" evidence="6">
    <location>
        <position position="686"/>
    </location>
</feature>
<dbReference type="Pfam" id="PF14479">
    <property type="entry name" value="HeLo"/>
    <property type="match status" value="1"/>
</dbReference>
<dbReference type="SUPFAM" id="SSF52540">
    <property type="entry name" value="P-loop containing nucleoside triphosphate hydrolases"/>
    <property type="match status" value="1"/>
</dbReference>
<dbReference type="InterPro" id="IPR056693">
    <property type="entry name" value="DUF7791"/>
</dbReference>
<dbReference type="Pfam" id="PF25053">
    <property type="entry name" value="DUF7791"/>
    <property type="match status" value="1"/>
</dbReference>
<reference evidence="6" key="1">
    <citation type="journal article" date="2020" name="Stud. Mycol.">
        <title>101 Dothideomycetes genomes: a test case for predicting lifestyles and emergence of pathogens.</title>
        <authorList>
            <person name="Haridas S."/>
            <person name="Albert R."/>
            <person name="Binder M."/>
            <person name="Bloem J."/>
            <person name="Labutti K."/>
            <person name="Salamov A."/>
            <person name="Andreopoulos B."/>
            <person name="Baker S."/>
            <person name="Barry K."/>
            <person name="Bills G."/>
            <person name="Bluhm B."/>
            <person name="Cannon C."/>
            <person name="Castanera R."/>
            <person name="Culley D."/>
            <person name="Daum C."/>
            <person name="Ezra D."/>
            <person name="Gonzalez J."/>
            <person name="Henrissat B."/>
            <person name="Kuo A."/>
            <person name="Liang C."/>
            <person name="Lipzen A."/>
            <person name="Lutzoni F."/>
            <person name="Magnuson J."/>
            <person name="Mondo S."/>
            <person name="Nolan M."/>
            <person name="Ohm R."/>
            <person name="Pangilinan J."/>
            <person name="Park H.-J."/>
            <person name="Ramirez L."/>
            <person name="Alfaro M."/>
            <person name="Sun H."/>
            <person name="Tritt A."/>
            <person name="Yoshinaga Y."/>
            <person name="Zwiers L.-H."/>
            <person name="Turgeon B."/>
            <person name="Goodwin S."/>
            <person name="Spatafora J."/>
            <person name="Crous P."/>
            <person name="Grigoriev I."/>
        </authorList>
    </citation>
    <scope>NUCLEOTIDE SEQUENCE</scope>
    <source>
        <strain evidence="6">CBS 113818</strain>
    </source>
</reference>
<dbReference type="InterPro" id="IPR029498">
    <property type="entry name" value="HeLo_dom"/>
</dbReference>
<evidence type="ECO:0000313" key="6">
    <source>
        <dbReference type="EMBL" id="KAF2820453.1"/>
    </source>
</evidence>
<evidence type="ECO:0000313" key="7">
    <source>
        <dbReference type="Proteomes" id="UP000799424"/>
    </source>
</evidence>
<keyword evidence="2" id="KW-0732">Signal</keyword>
<accession>A0A6A6ZI93</accession>
<dbReference type="PANTHER" id="PTHR10039:SF5">
    <property type="entry name" value="NACHT DOMAIN-CONTAINING PROTEIN"/>
    <property type="match status" value="1"/>
</dbReference>
<evidence type="ECO:0000259" key="4">
    <source>
        <dbReference type="Pfam" id="PF24883"/>
    </source>
</evidence>
<dbReference type="Proteomes" id="UP000799424">
    <property type="component" value="Unassembled WGS sequence"/>
</dbReference>
<gene>
    <name evidence="6" type="ORF">CC86DRAFT_333969</name>
</gene>
<dbReference type="InterPro" id="IPR038305">
    <property type="entry name" value="HeLo_sf"/>
</dbReference>
<dbReference type="EMBL" id="MU006241">
    <property type="protein sequence ID" value="KAF2820453.1"/>
    <property type="molecule type" value="Genomic_DNA"/>
</dbReference>
<dbReference type="AlphaFoldDB" id="A0A6A6ZI93"/>
<dbReference type="PANTHER" id="PTHR10039">
    <property type="entry name" value="AMELOGENIN"/>
    <property type="match status" value="1"/>
</dbReference>
<feature type="chain" id="PRO_5025591315" evidence="2">
    <location>
        <begin position="24"/>
        <end position="686"/>
    </location>
</feature>
<feature type="domain" description="DUF7791" evidence="5">
    <location>
        <begin position="544"/>
        <end position="676"/>
    </location>
</feature>
<dbReference type="Gene3D" id="3.40.50.300">
    <property type="entry name" value="P-loop containing nucleotide triphosphate hydrolases"/>
    <property type="match status" value="1"/>
</dbReference>
<protein>
    <submittedName>
        <fullName evidence="6">Uncharacterized protein</fullName>
    </submittedName>
</protein>
<evidence type="ECO:0000259" key="5">
    <source>
        <dbReference type="Pfam" id="PF25053"/>
    </source>
</evidence>
<evidence type="ECO:0000256" key="1">
    <source>
        <dbReference type="ARBA" id="ARBA00022737"/>
    </source>
</evidence>
<keyword evidence="7" id="KW-1185">Reference proteome</keyword>
<feature type="signal peptide" evidence="2">
    <location>
        <begin position="1"/>
        <end position="23"/>
    </location>
</feature>
<feature type="domain" description="Nephrocystin 3-like N-terminal" evidence="4">
    <location>
        <begin position="271"/>
        <end position="435"/>
    </location>
</feature>
<evidence type="ECO:0000259" key="3">
    <source>
        <dbReference type="Pfam" id="PF14479"/>
    </source>
</evidence>
<dbReference type="InterPro" id="IPR027417">
    <property type="entry name" value="P-loop_NTPase"/>
</dbReference>
<dbReference type="Gene3D" id="1.20.120.1020">
    <property type="entry name" value="Prion-inhibition and propagation, HeLo domain"/>
    <property type="match status" value="1"/>
</dbReference>
<dbReference type="Pfam" id="PF24883">
    <property type="entry name" value="NPHP3_N"/>
    <property type="match status" value="1"/>
</dbReference>
<feature type="domain" description="Prion-inhibition and propagation HeLo" evidence="3">
    <location>
        <begin position="6"/>
        <end position="204"/>
    </location>
</feature>
<proteinExistence type="predicted"/>
<organism evidence="6 7">
    <name type="scientific">Ophiobolus disseminans</name>
    <dbReference type="NCBI Taxonomy" id="1469910"/>
    <lineage>
        <taxon>Eukaryota</taxon>
        <taxon>Fungi</taxon>
        <taxon>Dikarya</taxon>
        <taxon>Ascomycota</taxon>
        <taxon>Pezizomycotina</taxon>
        <taxon>Dothideomycetes</taxon>
        <taxon>Pleosporomycetidae</taxon>
        <taxon>Pleosporales</taxon>
        <taxon>Pleosporineae</taxon>
        <taxon>Phaeosphaeriaceae</taxon>
        <taxon>Ophiobolus</taxon>
    </lineage>
</organism>
<keyword evidence="1" id="KW-0677">Repeat</keyword>
<evidence type="ECO:0000256" key="2">
    <source>
        <dbReference type="SAM" id="SignalP"/>
    </source>
</evidence>
<dbReference type="InterPro" id="IPR056884">
    <property type="entry name" value="NPHP3-like_N"/>
</dbReference>
<dbReference type="OrthoDB" id="443402at2759"/>
<sequence length="686" mass="77639">MAEVAGLVLGTLALVGVFEDCVGLISQIAAAKSMGQDYEILETKLDIEKTLLLQWADRLQLFKRQQYDKRLDDPEIRVITERTLGCIRLLLQDGTDLQSRYGVLPAKRDEDIQASSVMSRRLMSHQKDQLVHLQAENRRNGFSTFTKIKWVIKDKERFECLIRDLSELIASLNKMLPPLHQEGPARTQLRKEINRVQDIGMLKAILHASTDYNTDLIDETNKAITAECARLVLDRLWFRLIDDRRQNIADAYSQTLEWAIHPPISTATWSDLNKWLRSGRDIYWVSGKPGSGKSTLMKYLYDHPAVKNMLKEWAGDRTLTMASFFLWNLGTEEQKSQKGLARGLLYHVLSVAPSLIPVTLPSMWREAQSDSMEIALPSEKELSQAFMRLGTDVQDGAYVFFIDGLDEFSGDHRYSISFVQQLAKCPNIKVLLSSRPIDTCVAAFSSKPNLALQDLTKGDIELYVANTVRSHPYVAELKALDDAVTERLIDDLQKKAAGVFLWVVLACRSLLEGFAAFDNPSELQGRVDELPPELKDLFRHILDRISPRYLTQAAKLLQICYKSRLLEISDSISTLALAWADGNNLSIPSLQSFKKQSLEEQRAKCAMLEGRLRSRCMGLLEVHRVATLHSGPLEGLVNSSVDFMHRTVFEFLNTPGIWDLDCLQTNDSGFDATIVLSYMSSFLLYL</sequence>
<name>A0A6A6ZI93_9PLEO</name>